<keyword evidence="2" id="KW-1185">Reference proteome</keyword>
<evidence type="ECO:0000313" key="1">
    <source>
        <dbReference type="EMBL" id="SDL83379.1"/>
    </source>
</evidence>
<dbReference type="AlphaFoldDB" id="A0A1G9NA92"/>
<accession>A0A1G9NA92</accession>
<protein>
    <submittedName>
        <fullName evidence="1">Uncharacterized protein</fullName>
    </submittedName>
</protein>
<dbReference type="RefSeq" id="WP_091054499.1">
    <property type="nucleotide sequence ID" value="NZ_FNGF01000012.1"/>
</dbReference>
<dbReference type="OrthoDB" id="5194197at2"/>
<evidence type="ECO:0000313" key="2">
    <source>
        <dbReference type="Proteomes" id="UP000198662"/>
    </source>
</evidence>
<dbReference type="EMBL" id="FNGF01000012">
    <property type="protein sequence ID" value="SDL83379.1"/>
    <property type="molecule type" value="Genomic_DNA"/>
</dbReference>
<dbReference type="Proteomes" id="UP000198662">
    <property type="component" value="Unassembled WGS sequence"/>
</dbReference>
<name>A0A1G9NA92_9ACTN</name>
<proteinExistence type="predicted"/>
<sequence>MSSPAEIKAQIQGAIEQVQEAMGAVGGAHDQADGAIGAGTAATQDTASALPGEALSQWRQAKDRLDEAVTLFQSGSDSLEQYANTI</sequence>
<gene>
    <name evidence="1" type="ORF">SAMN05216298_0185</name>
</gene>
<organism evidence="1 2">
    <name type="scientific">Glycomyces sambucus</name>
    <dbReference type="NCBI Taxonomy" id="380244"/>
    <lineage>
        <taxon>Bacteria</taxon>
        <taxon>Bacillati</taxon>
        <taxon>Actinomycetota</taxon>
        <taxon>Actinomycetes</taxon>
        <taxon>Glycomycetales</taxon>
        <taxon>Glycomycetaceae</taxon>
        <taxon>Glycomyces</taxon>
    </lineage>
</organism>
<reference evidence="2" key="1">
    <citation type="submission" date="2016-10" db="EMBL/GenBank/DDBJ databases">
        <authorList>
            <person name="Varghese N."/>
            <person name="Submissions S."/>
        </authorList>
    </citation>
    <scope>NUCLEOTIDE SEQUENCE [LARGE SCALE GENOMIC DNA]</scope>
    <source>
        <strain evidence="2">CGMCC 4.3147</strain>
    </source>
</reference>